<accession>A0A7X9P2Z7</accession>
<dbReference type="Gene3D" id="3.30.9.10">
    <property type="entry name" value="D-Amino Acid Oxidase, subunit A, domain 2"/>
    <property type="match status" value="1"/>
</dbReference>
<comment type="cofactor">
    <cofactor evidence="1">
        <name>FAD</name>
        <dbReference type="ChEBI" id="CHEBI:57692"/>
    </cofactor>
</comment>
<sequence length="386" mass="42957">MKSNTYDLIVGGAGIVGLSHALAAVKKGLKVAVIERTPKPMGASVRNFGFYWLIGQQNGEHFDLALRSREVWLEMIQEAKIWARKRGALFLANSKTEADVLEEFHTLTQHEAYETTLLSREQMGKYIPSLSSSSIETGLLSTTEIQVSPFQAIFQLIEYLKFKGVDIFFSEPILHVTSGEVITSARTLTANKVLLSTGSDIYSLFPDEIKKQNTTLCSLQMMKLKVHDKSKLPKLPIATGTSLIHSPSFNICPSIDKLREQISVKSPLLNEWGINLMIGTTPSKDVILGDSHEYGAEKFKNNNEINELLLTEMKGIVELGEFKVHETWNGTYLKTEGKPYFHSEVEENVHLVNGLGGNGMTISFGLAEKHINEWMGVGELPKAEMI</sequence>
<dbReference type="EMBL" id="JABANE010000021">
    <property type="protein sequence ID" value="NME68233.1"/>
    <property type="molecule type" value="Genomic_DNA"/>
</dbReference>
<evidence type="ECO:0000256" key="2">
    <source>
        <dbReference type="ARBA" id="ARBA00009410"/>
    </source>
</evidence>
<dbReference type="Gene3D" id="3.50.50.60">
    <property type="entry name" value="FAD/NAD(P)-binding domain"/>
    <property type="match status" value="1"/>
</dbReference>
<evidence type="ECO:0000256" key="3">
    <source>
        <dbReference type="ARBA" id="ARBA00022630"/>
    </source>
</evidence>
<dbReference type="NCBIfam" id="TIGR03364">
    <property type="entry name" value="HpnW_proposed"/>
    <property type="match status" value="1"/>
</dbReference>
<feature type="domain" description="FAD dependent oxidoreductase" evidence="5">
    <location>
        <begin position="7"/>
        <end position="368"/>
    </location>
</feature>
<dbReference type="GO" id="GO:0016491">
    <property type="term" value="F:oxidoreductase activity"/>
    <property type="evidence" value="ECO:0007669"/>
    <property type="project" value="UniProtKB-KW"/>
</dbReference>
<dbReference type="AlphaFoldDB" id="A0A7X9P2Z7"/>
<dbReference type="InterPro" id="IPR017741">
    <property type="entry name" value="FAD-dependent_OxRdtase_HpnW"/>
</dbReference>
<keyword evidence="7" id="KW-1185">Reference proteome</keyword>
<dbReference type="PANTHER" id="PTHR13847">
    <property type="entry name" value="SARCOSINE DEHYDROGENASE-RELATED"/>
    <property type="match status" value="1"/>
</dbReference>
<evidence type="ECO:0000259" key="5">
    <source>
        <dbReference type="Pfam" id="PF01266"/>
    </source>
</evidence>
<dbReference type="Proteomes" id="UP000576082">
    <property type="component" value="Unassembled WGS sequence"/>
</dbReference>
<dbReference type="RefSeq" id="WP_169656544.1">
    <property type="nucleotide sequence ID" value="NZ_JABANE010000021.1"/>
</dbReference>
<dbReference type="GO" id="GO:0005737">
    <property type="term" value="C:cytoplasm"/>
    <property type="evidence" value="ECO:0007669"/>
    <property type="project" value="TreeGrafter"/>
</dbReference>
<evidence type="ECO:0000313" key="7">
    <source>
        <dbReference type="Proteomes" id="UP000576082"/>
    </source>
</evidence>
<dbReference type="PANTHER" id="PTHR13847:SF286">
    <property type="entry name" value="D-AMINO ACID DEHYDROGENASE"/>
    <property type="match status" value="1"/>
</dbReference>
<dbReference type="SUPFAM" id="SSF51905">
    <property type="entry name" value="FAD/NAD(P)-binding domain"/>
    <property type="match status" value="1"/>
</dbReference>
<dbReference type="Pfam" id="PF01266">
    <property type="entry name" value="DAO"/>
    <property type="match status" value="1"/>
</dbReference>
<evidence type="ECO:0000256" key="4">
    <source>
        <dbReference type="ARBA" id="ARBA00023002"/>
    </source>
</evidence>
<protein>
    <submittedName>
        <fullName evidence="6">TIGR03364 family FAD-dependent oxidoreductase</fullName>
    </submittedName>
</protein>
<dbReference type="InterPro" id="IPR036188">
    <property type="entry name" value="FAD/NAD-bd_sf"/>
</dbReference>
<keyword evidence="3" id="KW-0285">Flavoprotein</keyword>
<comment type="caution">
    <text evidence="6">The sequence shown here is derived from an EMBL/GenBank/DDBJ whole genome shotgun (WGS) entry which is preliminary data.</text>
</comment>
<evidence type="ECO:0000313" key="6">
    <source>
        <dbReference type="EMBL" id="NME68233.1"/>
    </source>
</evidence>
<dbReference type="InterPro" id="IPR006076">
    <property type="entry name" value="FAD-dep_OxRdtase"/>
</dbReference>
<evidence type="ECO:0000256" key="1">
    <source>
        <dbReference type="ARBA" id="ARBA00001974"/>
    </source>
</evidence>
<keyword evidence="4" id="KW-0560">Oxidoreductase</keyword>
<name>A0A7X9P2Z7_9BACT</name>
<reference evidence="6 7" key="1">
    <citation type="submission" date="2020-04" db="EMBL/GenBank/DDBJ databases">
        <title>Flammeovirga sp. SR4, a novel species isolated from seawater.</title>
        <authorList>
            <person name="Wang X."/>
        </authorList>
    </citation>
    <scope>NUCLEOTIDE SEQUENCE [LARGE SCALE GENOMIC DNA]</scope>
    <source>
        <strain evidence="6 7">ATCC 23126</strain>
    </source>
</reference>
<proteinExistence type="inferred from homology"/>
<gene>
    <name evidence="6" type="ORF">HHU12_09705</name>
</gene>
<comment type="similarity">
    <text evidence="2">Belongs to the DadA oxidoreductase family.</text>
</comment>
<organism evidence="6 7">
    <name type="scientific">Flammeovirga aprica JL-4</name>
    <dbReference type="NCBI Taxonomy" id="694437"/>
    <lineage>
        <taxon>Bacteria</taxon>
        <taxon>Pseudomonadati</taxon>
        <taxon>Bacteroidota</taxon>
        <taxon>Cytophagia</taxon>
        <taxon>Cytophagales</taxon>
        <taxon>Flammeovirgaceae</taxon>
        <taxon>Flammeovirga</taxon>
    </lineage>
</organism>